<protein>
    <submittedName>
        <fullName evidence="1">Uncharacterized protein</fullName>
    </submittedName>
</protein>
<keyword evidence="2" id="KW-1185">Reference proteome</keyword>
<sequence>MPRSELAVTLDELSGHLFAARALDSELRDLVDAGRRTGRE</sequence>
<comment type="caution">
    <text evidence="1">The sequence shown here is derived from an EMBL/GenBank/DDBJ whole genome shotgun (WGS) entry which is preliminary data.</text>
</comment>
<dbReference type="Proteomes" id="UP000027178">
    <property type="component" value="Unassembled WGS sequence"/>
</dbReference>
<gene>
    <name evidence="1" type="ORF">KCH_36590</name>
</gene>
<reference evidence="1 2" key="1">
    <citation type="submission" date="2014-05" db="EMBL/GenBank/DDBJ databases">
        <title>Draft Genome Sequence of Kitasatospora cheerisanensis KCTC 2395.</title>
        <authorList>
            <person name="Nam D.H."/>
        </authorList>
    </citation>
    <scope>NUCLEOTIDE SEQUENCE [LARGE SCALE GENOMIC DNA]</scope>
    <source>
        <strain evidence="1 2">KCTC 2395</strain>
    </source>
</reference>
<dbReference type="PATRIC" id="fig|1348663.4.peg.3526"/>
<organism evidence="1 2">
    <name type="scientific">Kitasatospora cheerisanensis KCTC 2395</name>
    <dbReference type="NCBI Taxonomy" id="1348663"/>
    <lineage>
        <taxon>Bacteria</taxon>
        <taxon>Bacillati</taxon>
        <taxon>Actinomycetota</taxon>
        <taxon>Actinomycetes</taxon>
        <taxon>Kitasatosporales</taxon>
        <taxon>Streptomycetaceae</taxon>
        <taxon>Kitasatospora</taxon>
    </lineage>
</organism>
<evidence type="ECO:0000313" key="2">
    <source>
        <dbReference type="Proteomes" id="UP000027178"/>
    </source>
</evidence>
<accession>A0A066YTK0</accession>
<dbReference type="AlphaFoldDB" id="A0A066YTK0"/>
<name>A0A066YTK0_9ACTN</name>
<dbReference type="EMBL" id="JNBY01000092">
    <property type="protein sequence ID" value="KDN84567.1"/>
    <property type="molecule type" value="Genomic_DNA"/>
</dbReference>
<dbReference type="HOGENOM" id="CLU_3291036_0_0_11"/>
<evidence type="ECO:0000313" key="1">
    <source>
        <dbReference type="EMBL" id="KDN84567.1"/>
    </source>
</evidence>
<proteinExistence type="predicted"/>
<dbReference type="RefSeq" id="WP_279635877.1">
    <property type="nucleotide sequence ID" value="NZ_KK853997.1"/>
</dbReference>